<feature type="non-terminal residue" evidence="1">
    <location>
        <position position="1"/>
    </location>
</feature>
<protein>
    <submittedName>
        <fullName evidence="1">Uncharacterized protein</fullName>
    </submittedName>
</protein>
<accession>X1EMZ0</accession>
<sequence>HFSNSIITWAFLTKLIFELLNKGQFVPVLESITSNRYIGQWHLLLKSQNDRYRFKAILSNSSWAAFCLPINFLRENGKIKSDGLWHPSYIFSIFLNNVGDSLIRSTLNKSKFQTFKEFYNTEIKKEQDPDFKLGWDYKFLKALINKDPKFNVEEFSETILPTLIKNWTQSAQGFALKHDFAFNIELQYPKKPEDDWILLFYLSLQDGALTISLNDLWKGNKITQKFF</sequence>
<evidence type="ECO:0000313" key="1">
    <source>
        <dbReference type="EMBL" id="GAH34761.1"/>
    </source>
</evidence>
<organism evidence="1">
    <name type="scientific">marine sediment metagenome</name>
    <dbReference type="NCBI Taxonomy" id="412755"/>
    <lineage>
        <taxon>unclassified sequences</taxon>
        <taxon>metagenomes</taxon>
        <taxon>ecological metagenomes</taxon>
    </lineage>
</organism>
<name>X1EMZ0_9ZZZZ</name>
<dbReference type="AlphaFoldDB" id="X1EMZ0"/>
<gene>
    <name evidence="1" type="ORF">S03H2_10354</name>
</gene>
<proteinExistence type="predicted"/>
<dbReference type="EMBL" id="BARU01005328">
    <property type="protein sequence ID" value="GAH34761.1"/>
    <property type="molecule type" value="Genomic_DNA"/>
</dbReference>
<comment type="caution">
    <text evidence="1">The sequence shown here is derived from an EMBL/GenBank/DDBJ whole genome shotgun (WGS) entry which is preliminary data.</text>
</comment>
<reference evidence="1" key="1">
    <citation type="journal article" date="2014" name="Front. Microbiol.">
        <title>High frequency of phylogenetically diverse reductive dehalogenase-homologous genes in deep subseafloor sedimentary metagenomes.</title>
        <authorList>
            <person name="Kawai M."/>
            <person name="Futagami T."/>
            <person name="Toyoda A."/>
            <person name="Takaki Y."/>
            <person name="Nishi S."/>
            <person name="Hori S."/>
            <person name="Arai W."/>
            <person name="Tsubouchi T."/>
            <person name="Morono Y."/>
            <person name="Uchiyama I."/>
            <person name="Ito T."/>
            <person name="Fujiyama A."/>
            <person name="Inagaki F."/>
            <person name="Takami H."/>
        </authorList>
    </citation>
    <scope>NUCLEOTIDE SEQUENCE</scope>
    <source>
        <strain evidence="1">Expedition CK06-06</strain>
    </source>
</reference>